<proteinExistence type="predicted"/>
<evidence type="ECO:0000313" key="3">
    <source>
        <dbReference type="Proteomes" id="UP000253919"/>
    </source>
</evidence>
<organism evidence="2 3">
    <name type="scientific">Adhaeribacter pallidiroseus</name>
    <dbReference type="NCBI Taxonomy" id="2072847"/>
    <lineage>
        <taxon>Bacteria</taxon>
        <taxon>Pseudomonadati</taxon>
        <taxon>Bacteroidota</taxon>
        <taxon>Cytophagia</taxon>
        <taxon>Cytophagales</taxon>
        <taxon>Hymenobacteraceae</taxon>
        <taxon>Adhaeribacter</taxon>
    </lineage>
</organism>
<protein>
    <recommendedName>
        <fullName evidence="1">Transglycosylase SLT domain-containing protein</fullName>
    </recommendedName>
</protein>
<evidence type="ECO:0000313" key="2">
    <source>
        <dbReference type="EMBL" id="RDC65057.1"/>
    </source>
</evidence>
<dbReference type="InterPro" id="IPR023346">
    <property type="entry name" value="Lysozyme-like_dom_sf"/>
</dbReference>
<dbReference type="Gene3D" id="1.10.530.10">
    <property type="match status" value="1"/>
</dbReference>
<dbReference type="AlphaFoldDB" id="A0A369QP72"/>
<gene>
    <name evidence="2" type="ORF">AHMF7616_03680</name>
</gene>
<dbReference type="Pfam" id="PF01464">
    <property type="entry name" value="SLT"/>
    <property type="match status" value="1"/>
</dbReference>
<accession>A0A369QP72</accession>
<dbReference type="EMBL" id="QASA01000001">
    <property type="protein sequence ID" value="RDC65057.1"/>
    <property type="molecule type" value="Genomic_DNA"/>
</dbReference>
<evidence type="ECO:0000259" key="1">
    <source>
        <dbReference type="Pfam" id="PF01464"/>
    </source>
</evidence>
<dbReference type="InterPro" id="IPR008258">
    <property type="entry name" value="Transglycosylase_SLT_dom_1"/>
</dbReference>
<keyword evidence="3" id="KW-1185">Reference proteome</keyword>
<reference evidence="2 3" key="1">
    <citation type="submission" date="2018-04" db="EMBL/GenBank/DDBJ databases">
        <title>Adhaeribacter sp. HMF7616 genome sequencing and assembly.</title>
        <authorList>
            <person name="Kang H."/>
            <person name="Kang J."/>
            <person name="Cha I."/>
            <person name="Kim H."/>
            <person name="Joh K."/>
        </authorList>
    </citation>
    <scope>NUCLEOTIDE SEQUENCE [LARGE SCALE GENOMIC DNA]</scope>
    <source>
        <strain evidence="2 3">HMF7616</strain>
    </source>
</reference>
<comment type="caution">
    <text evidence="2">The sequence shown here is derived from an EMBL/GenBank/DDBJ whole genome shotgun (WGS) entry which is preliminary data.</text>
</comment>
<dbReference type="Proteomes" id="UP000253919">
    <property type="component" value="Unassembled WGS sequence"/>
</dbReference>
<dbReference type="SUPFAM" id="SSF53955">
    <property type="entry name" value="Lysozyme-like"/>
    <property type="match status" value="1"/>
</dbReference>
<sequence>MPGILTTIILPMLKTSYYTPTASSANKEKLDSIEREFGQTIRMVADLTKVPYELILTTIFLESAGNKNTVSGGGALGLMQITLPTALDALVRENVKKRLGAGEIELLRNVLGTRLNNILAVKGIGGLPAGPGFIKSDLLNHVEVNILMGAIYLGQLLDEQKEGSTYRLDKVIARYNMGYYAFNKGKSLVGTAAQLVAKLPKEPSAYIQKLVGVNGVLLHYA</sequence>
<feature type="domain" description="Transglycosylase SLT" evidence="1">
    <location>
        <begin position="41"/>
        <end position="88"/>
    </location>
</feature>
<name>A0A369QP72_9BACT</name>